<dbReference type="GO" id="GO:0003905">
    <property type="term" value="F:alkylbase DNA N-glycosylase activity"/>
    <property type="evidence" value="ECO:0007669"/>
    <property type="project" value="InterPro"/>
</dbReference>
<dbReference type="EMBL" id="CAJB01000027">
    <property type="protein sequence ID" value="CCH76377.1"/>
    <property type="molecule type" value="Genomic_DNA"/>
</dbReference>
<protein>
    <recommendedName>
        <fullName evidence="3">3-methyladenine DNA glycosylase</fullName>
    </recommendedName>
</protein>
<evidence type="ECO:0000313" key="1">
    <source>
        <dbReference type="EMBL" id="CCH76377.1"/>
    </source>
</evidence>
<keyword evidence="2" id="KW-1185">Reference proteome</keyword>
<dbReference type="InterPro" id="IPR011034">
    <property type="entry name" value="Formyl_transferase-like_C_sf"/>
</dbReference>
<dbReference type="Proteomes" id="UP000035721">
    <property type="component" value="Unassembled WGS sequence"/>
</dbReference>
<dbReference type="GO" id="GO:0003677">
    <property type="term" value="F:DNA binding"/>
    <property type="evidence" value="ECO:0007669"/>
    <property type="project" value="InterPro"/>
</dbReference>
<name>A0A077LUM3_9MICO</name>
<organism evidence="1 2">
    <name type="scientific">Nostocoides japonicum T1-X7</name>
    <dbReference type="NCBI Taxonomy" id="1194083"/>
    <lineage>
        <taxon>Bacteria</taxon>
        <taxon>Bacillati</taxon>
        <taxon>Actinomycetota</taxon>
        <taxon>Actinomycetes</taxon>
        <taxon>Micrococcales</taxon>
        <taxon>Intrasporangiaceae</taxon>
        <taxon>Nostocoides</taxon>
    </lineage>
</organism>
<dbReference type="STRING" id="1194083.BN12_1220018"/>
<comment type="caution">
    <text evidence="1">The sequence shown here is derived from an EMBL/GenBank/DDBJ whole genome shotgun (WGS) entry which is preliminary data.</text>
</comment>
<gene>
    <name evidence="1" type="ORF">BN12_1220018</name>
</gene>
<dbReference type="AlphaFoldDB" id="A0A077LUM3"/>
<reference evidence="1 2" key="1">
    <citation type="journal article" date="2013" name="ISME J.">
        <title>A metabolic model for members of the genus Tetrasphaera involved in enhanced biological phosphorus removal.</title>
        <authorList>
            <person name="Kristiansen R."/>
            <person name="Nguyen H.T.T."/>
            <person name="Saunders A.M."/>
            <person name="Nielsen J.L."/>
            <person name="Wimmer R."/>
            <person name="Le V.Q."/>
            <person name="McIlroy S.J."/>
            <person name="Petrovski S."/>
            <person name="Seviour R.J."/>
            <person name="Calteau A."/>
            <person name="Nielsen K.L."/>
            <person name="Nielsen P.H."/>
        </authorList>
    </citation>
    <scope>NUCLEOTIDE SEQUENCE [LARGE SCALE GENOMIC DNA]</scope>
    <source>
        <strain evidence="1 2">T1-X7</strain>
    </source>
</reference>
<sequence>MAEPRLERADPAAVDVHRIRTGPRVGVSGPGGDGTAYPWRFWLDGEPTVSAYRPGVVRRGRGRDGRADATGDGAGWARHTVVCRVSPDDEGNRGP</sequence>
<dbReference type="Gene3D" id="3.10.300.10">
    <property type="entry name" value="Methylpurine-DNA glycosylase (MPG)"/>
    <property type="match status" value="1"/>
</dbReference>
<dbReference type="GO" id="GO:0006284">
    <property type="term" value="P:base-excision repair"/>
    <property type="evidence" value="ECO:0007669"/>
    <property type="project" value="InterPro"/>
</dbReference>
<proteinExistence type="predicted"/>
<dbReference type="InterPro" id="IPR036995">
    <property type="entry name" value="MPG_sf"/>
</dbReference>
<evidence type="ECO:0000313" key="2">
    <source>
        <dbReference type="Proteomes" id="UP000035721"/>
    </source>
</evidence>
<accession>A0A077LUM3</accession>
<dbReference type="SUPFAM" id="SSF50486">
    <property type="entry name" value="FMT C-terminal domain-like"/>
    <property type="match status" value="1"/>
</dbReference>
<evidence type="ECO:0008006" key="3">
    <source>
        <dbReference type="Google" id="ProtNLM"/>
    </source>
</evidence>